<name>A0A3B0YTQ0_9ZZZZ</name>
<dbReference type="GO" id="GO:0004622">
    <property type="term" value="F:phosphatidylcholine lysophospholipase activity"/>
    <property type="evidence" value="ECO:0007669"/>
    <property type="project" value="TreeGrafter"/>
</dbReference>
<dbReference type="InterPro" id="IPR013830">
    <property type="entry name" value="SGNH_hydro"/>
</dbReference>
<gene>
    <name evidence="3" type="ORF">MNBD_GAMMA18-1580</name>
</gene>
<dbReference type="InterPro" id="IPR011990">
    <property type="entry name" value="TPR-like_helical_dom_sf"/>
</dbReference>
<dbReference type="Gene3D" id="3.40.50.1110">
    <property type="entry name" value="SGNH hydrolase"/>
    <property type="match status" value="1"/>
</dbReference>
<feature type="transmembrane region" description="Helical" evidence="1">
    <location>
        <begin position="12"/>
        <end position="34"/>
    </location>
</feature>
<dbReference type="SUPFAM" id="SSF52266">
    <property type="entry name" value="SGNH hydrolase"/>
    <property type="match status" value="1"/>
</dbReference>
<sequence length="605" mass="68183">MNSIKPDYRPFFYPIIIALPLLFFVLLEATLRIYDYDPVIPLFSPAAEGYEDYLTPNPAVALRYFGKNDEPPAPRNDYFLKQKPDSTLRIFLLGGSTAVGWPYGENMMPSRLLAAKLNAAFPEQPIEVINVAFSAINTYTLLDFVDEILAQSPDMVLIYSGHNEFYGALGIGSSKSVGQNRWLINRYLRLQQSSTFRLLNNLLNSITGAESSEEKPTSATKTLMQRMVQEADIPYGGTIYQAGVAQFRGNLQDLVEQFSAAGVEVVLSELVSNLRNQPPFVSHDGEASAANVYASAQQLAQQGHYVEARDAYRRAKDLDGLRFRAPEQFNQVIHQVAAHYGVAVVPMQRYFEQASPQQIIGSTLMIEHLHPNSDGYFLFSEAFYDTLQQHRLLQGSWPTTTNHQAFRQSWPLTEYDHVMAGLRIKYLMDHWPFQSWQQSGKVMADYQPTSDLEELAIQVISGMTYPMDARRMLAADYESQGDIDRAIAEYQALLAMYPYDVDLYREAAWMALKHQQLTEAEAILLRSLNVRPIAGAHKWLGQIYLRQTAYTDAIDHFEQALALSTSSDPQLTSLLGQAYVHAGQPDKAQDIYQRLPQTESTAPAP</sequence>
<dbReference type="SUPFAM" id="SSF48452">
    <property type="entry name" value="TPR-like"/>
    <property type="match status" value="1"/>
</dbReference>
<dbReference type="Pfam" id="PF14559">
    <property type="entry name" value="TPR_19"/>
    <property type="match status" value="1"/>
</dbReference>
<organism evidence="3">
    <name type="scientific">hydrothermal vent metagenome</name>
    <dbReference type="NCBI Taxonomy" id="652676"/>
    <lineage>
        <taxon>unclassified sequences</taxon>
        <taxon>metagenomes</taxon>
        <taxon>ecological metagenomes</taxon>
    </lineage>
</organism>
<keyword evidence="1" id="KW-0812">Transmembrane</keyword>
<dbReference type="PANTHER" id="PTHR30383:SF5">
    <property type="entry name" value="SGNH HYDROLASE-TYPE ESTERASE DOMAIN-CONTAINING PROTEIN"/>
    <property type="match status" value="1"/>
</dbReference>
<dbReference type="Pfam" id="PF13432">
    <property type="entry name" value="TPR_16"/>
    <property type="match status" value="1"/>
</dbReference>
<dbReference type="Pfam" id="PF13472">
    <property type="entry name" value="Lipase_GDSL_2"/>
    <property type="match status" value="1"/>
</dbReference>
<dbReference type="PROSITE" id="PS50005">
    <property type="entry name" value="TPR"/>
    <property type="match status" value="2"/>
</dbReference>
<dbReference type="Gene3D" id="1.25.40.10">
    <property type="entry name" value="Tetratricopeptide repeat domain"/>
    <property type="match status" value="1"/>
</dbReference>
<dbReference type="InterPro" id="IPR036514">
    <property type="entry name" value="SGNH_hydro_sf"/>
</dbReference>
<dbReference type="EMBL" id="UOFP01000037">
    <property type="protein sequence ID" value="VAW84278.1"/>
    <property type="molecule type" value="Genomic_DNA"/>
</dbReference>
<dbReference type="AlphaFoldDB" id="A0A3B0YTQ0"/>
<protein>
    <recommendedName>
        <fullName evidence="2">SGNH hydrolase-type esterase domain-containing protein</fullName>
    </recommendedName>
</protein>
<keyword evidence="1" id="KW-0472">Membrane</keyword>
<accession>A0A3B0YTQ0</accession>
<dbReference type="PANTHER" id="PTHR30383">
    <property type="entry name" value="THIOESTERASE 1/PROTEASE 1/LYSOPHOSPHOLIPASE L1"/>
    <property type="match status" value="1"/>
</dbReference>
<evidence type="ECO:0000313" key="3">
    <source>
        <dbReference type="EMBL" id="VAW84278.1"/>
    </source>
</evidence>
<evidence type="ECO:0000256" key="1">
    <source>
        <dbReference type="SAM" id="Phobius"/>
    </source>
</evidence>
<feature type="domain" description="SGNH hydrolase-type esterase" evidence="2">
    <location>
        <begin position="92"/>
        <end position="376"/>
    </location>
</feature>
<dbReference type="InterPro" id="IPR051532">
    <property type="entry name" value="Ester_Hydrolysis_Enzymes"/>
</dbReference>
<proteinExistence type="predicted"/>
<keyword evidence="1" id="KW-1133">Transmembrane helix</keyword>
<dbReference type="SMART" id="SM00028">
    <property type="entry name" value="TPR"/>
    <property type="match status" value="3"/>
</dbReference>
<reference evidence="3" key="1">
    <citation type="submission" date="2018-06" db="EMBL/GenBank/DDBJ databases">
        <authorList>
            <person name="Zhirakovskaya E."/>
        </authorList>
    </citation>
    <scope>NUCLEOTIDE SEQUENCE</scope>
</reference>
<dbReference type="InterPro" id="IPR019734">
    <property type="entry name" value="TPR_rpt"/>
</dbReference>
<evidence type="ECO:0000259" key="2">
    <source>
        <dbReference type="Pfam" id="PF13472"/>
    </source>
</evidence>